<keyword evidence="7" id="KW-1185">Reference proteome</keyword>
<dbReference type="Proteomes" id="UP000033358">
    <property type="component" value="Unassembled WGS sequence"/>
</dbReference>
<keyword evidence="3" id="KW-0964">Secreted</keyword>
<keyword evidence="6" id="KW-0966">Cell projection</keyword>
<protein>
    <recommendedName>
        <fullName evidence="3">Flagellin</fullName>
    </recommendedName>
</protein>
<evidence type="ECO:0000256" key="2">
    <source>
        <dbReference type="ARBA" id="ARBA00023143"/>
    </source>
</evidence>
<dbReference type="GO" id="GO:0009288">
    <property type="term" value="C:bacterial-type flagellum"/>
    <property type="evidence" value="ECO:0007669"/>
    <property type="project" value="UniProtKB-SubCell"/>
</dbReference>
<evidence type="ECO:0000259" key="4">
    <source>
        <dbReference type="Pfam" id="PF00669"/>
    </source>
</evidence>
<keyword evidence="2 3" id="KW-0975">Bacterial flagellum</keyword>
<dbReference type="PANTHER" id="PTHR42792:SF2">
    <property type="entry name" value="FLAGELLIN"/>
    <property type="match status" value="1"/>
</dbReference>
<keyword evidence="6" id="KW-0969">Cilium</keyword>
<dbReference type="Gene3D" id="3.30.70.2120">
    <property type="match status" value="1"/>
</dbReference>
<comment type="similarity">
    <text evidence="1 3">Belongs to the bacterial flagellin family.</text>
</comment>
<organism evidence="6 7">
    <name type="scientific">Candidatus Arcanibacter lacustris</name>
    <dbReference type="NCBI Taxonomy" id="1607817"/>
    <lineage>
        <taxon>Bacteria</taxon>
        <taxon>Pseudomonadati</taxon>
        <taxon>Pseudomonadota</taxon>
        <taxon>Alphaproteobacteria</taxon>
        <taxon>Rickettsiales</taxon>
        <taxon>Candidatus Arcanibacter</taxon>
    </lineage>
</organism>
<evidence type="ECO:0000256" key="3">
    <source>
        <dbReference type="RuleBase" id="RU362073"/>
    </source>
</evidence>
<gene>
    <name evidence="6" type="primary">fliC</name>
    <name evidence="6" type="ORF">SZ25_00355</name>
</gene>
<name>A0A0F5MP23_9RICK</name>
<dbReference type="Gene3D" id="1.20.1330.10">
    <property type="entry name" value="f41 fragment of flagellin, N-terminal domain"/>
    <property type="match status" value="2"/>
</dbReference>
<dbReference type="AlphaFoldDB" id="A0A0F5MP23"/>
<dbReference type="SUPFAM" id="SSF64518">
    <property type="entry name" value="Phase 1 flagellin"/>
    <property type="match status" value="2"/>
</dbReference>
<dbReference type="EMBL" id="JYHA01000058">
    <property type="protein sequence ID" value="KKB96540.1"/>
    <property type="molecule type" value="Genomic_DNA"/>
</dbReference>
<dbReference type="Pfam" id="PF00700">
    <property type="entry name" value="Flagellin_C"/>
    <property type="match status" value="1"/>
</dbReference>
<reference evidence="6 7" key="1">
    <citation type="submission" date="2015-02" db="EMBL/GenBank/DDBJ databases">
        <title>Single cell genomics of a rare environmental alphaproteobacterium provides unique insights into Rickettsiaceae evolution.</title>
        <authorList>
            <person name="Martijn J."/>
            <person name="Schulz F."/>
            <person name="Zaremba-Niedzwiedzka K."/>
            <person name="Viklund J."/>
            <person name="Stepanauskas R."/>
            <person name="Andersson S.G.E."/>
            <person name="Horn M."/>
            <person name="Guy L."/>
            <person name="Ettema T.J.G."/>
        </authorList>
    </citation>
    <scope>NUCLEOTIDE SEQUENCE [LARGE SCALE GENOMIC DNA]</scope>
    <source>
        <strain evidence="6 7">SCGC AAA041-L04</strain>
    </source>
</reference>
<dbReference type="PANTHER" id="PTHR42792">
    <property type="entry name" value="FLAGELLIN"/>
    <property type="match status" value="1"/>
</dbReference>
<dbReference type="InterPro" id="IPR001492">
    <property type="entry name" value="Flagellin"/>
</dbReference>
<dbReference type="Pfam" id="PF00669">
    <property type="entry name" value="Flagellin_N"/>
    <property type="match status" value="1"/>
</dbReference>
<dbReference type="GO" id="GO:0005198">
    <property type="term" value="F:structural molecule activity"/>
    <property type="evidence" value="ECO:0007669"/>
    <property type="project" value="UniProtKB-UniRule"/>
</dbReference>
<keyword evidence="6" id="KW-0282">Flagellum</keyword>
<dbReference type="InterPro" id="IPR001029">
    <property type="entry name" value="Flagellin_N"/>
</dbReference>
<comment type="function">
    <text evidence="3">Flagellin is the subunit protein which polymerizes to form the filaments of bacterial flagella.</text>
</comment>
<dbReference type="Gene3D" id="6.10.10.10">
    <property type="entry name" value="Flagellar export chaperone, C-terminal domain"/>
    <property type="match status" value="1"/>
</dbReference>
<sequence length="734" mass="74774">MVVGIISNIAAISAQINLQTASNDSQASIYRLSSGNAINQASDDVGGLAVGTILKTNVSTLKAALSNTAQAQSMLGVADGALSNVGDILQRQKALASQATSGSLSDQARSFLNQEFSNLALEVDRISGTTNFNGINLIDGSLFAPSTLNTNASETNSIAASSVLSFVNATMAAADTLVIAGVTFTAQTTMTESPMDIDLTTNTASGNVSAIQQAITKTINFVPTGAAGIDTPALAAKNTLSKFNFVFDTTTNKITITAKNGGTVDNALTVGSTVAGGTSGDILLNGNNVIGATSAFSTGTAGVNGDLYSGTMSTATNAYNGSETTVAQGNVSDTVLTALNFTTAASTGVDASGISNNEAFHGKVQGFKATYTQPGYVDLQITVGSSTYLAKNVSTAPTAAQAVTFGCTQGNGGYFNLKFDSATNSGGAAVANQADADSFAGRVDRALSGVDFFQKRTISSYSGGGSVYPVGSTTSNGNLAGSSFKFINNDFTNLKVEAVSVQAPSAGGANASITIRVNGEDYISGFDNTGAVLSGGLSTVITHTGGNGGKYGFVNVNDAKKVLAFTYTSTTNLDMSTSINAQGVQNALEQSFGINTGASNLTFQVGTTATDTIGVQIQSSKTKDIYTDSSGTYKELNISTQAGAVSATSILDNAINNVTSARAQVGALESRFKYASNNLNVTIQNQDAARGTFLDADISTESTRFAQSQVKVQASISVLAQANQLPQSLLKLIG</sequence>
<evidence type="ECO:0000313" key="7">
    <source>
        <dbReference type="Proteomes" id="UP000033358"/>
    </source>
</evidence>
<accession>A0A0F5MP23</accession>
<feature type="domain" description="Flagellin C-terminal" evidence="5">
    <location>
        <begin position="649"/>
        <end position="733"/>
    </location>
</feature>
<evidence type="ECO:0000313" key="6">
    <source>
        <dbReference type="EMBL" id="KKB96540.1"/>
    </source>
</evidence>
<dbReference type="GO" id="GO:0005576">
    <property type="term" value="C:extracellular region"/>
    <property type="evidence" value="ECO:0007669"/>
    <property type="project" value="UniProtKB-SubCell"/>
</dbReference>
<proteinExistence type="inferred from homology"/>
<comment type="subcellular location">
    <subcellularLocation>
        <location evidence="3">Secreted</location>
    </subcellularLocation>
    <subcellularLocation>
        <location evidence="3">Bacterial flagellum</location>
    </subcellularLocation>
</comment>
<dbReference type="InterPro" id="IPR042187">
    <property type="entry name" value="Flagellin_C_sub2"/>
</dbReference>
<feature type="domain" description="Flagellin N-terminal" evidence="4">
    <location>
        <begin position="7"/>
        <end position="141"/>
    </location>
</feature>
<evidence type="ECO:0000259" key="5">
    <source>
        <dbReference type="Pfam" id="PF00700"/>
    </source>
</evidence>
<dbReference type="PRINTS" id="PR00207">
    <property type="entry name" value="FLAGELLIN"/>
</dbReference>
<evidence type="ECO:0000256" key="1">
    <source>
        <dbReference type="ARBA" id="ARBA00005709"/>
    </source>
</evidence>
<comment type="caution">
    <text evidence="6">The sequence shown here is derived from an EMBL/GenBank/DDBJ whole genome shotgun (WGS) entry which is preliminary data.</text>
</comment>
<dbReference type="InterPro" id="IPR046358">
    <property type="entry name" value="Flagellin_C"/>
</dbReference>